<dbReference type="OrthoDB" id="7782105at2"/>
<feature type="domain" description="YCII-related" evidence="2">
    <location>
        <begin position="9"/>
        <end position="106"/>
    </location>
</feature>
<dbReference type="SUPFAM" id="SSF54909">
    <property type="entry name" value="Dimeric alpha+beta barrel"/>
    <property type="match status" value="1"/>
</dbReference>
<keyword evidence="4" id="KW-1185">Reference proteome</keyword>
<dbReference type="KEGG" id="lby:Lbys_3548"/>
<dbReference type="RefSeq" id="WP_013410217.1">
    <property type="nucleotide sequence ID" value="NC_014655.1"/>
</dbReference>
<evidence type="ECO:0000259" key="2">
    <source>
        <dbReference type="Pfam" id="PF03795"/>
    </source>
</evidence>
<organism evidence="3 4">
    <name type="scientific">Leadbetterella byssophila (strain DSM 17132 / JCM 16389 / KACC 11308 / NBRC 106382 / 4M15)</name>
    <dbReference type="NCBI Taxonomy" id="649349"/>
    <lineage>
        <taxon>Bacteria</taxon>
        <taxon>Pseudomonadati</taxon>
        <taxon>Bacteroidota</taxon>
        <taxon>Cytophagia</taxon>
        <taxon>Cytophagales</taxon>
        <taxon>Leadbetterellaceae</taxon>
        <taxon>Leadbetterella</taxon>
    </lineage>
</organism>
<dbReference type="STRING" id="649349.Lbys_3548"/>
<evidence type="ECO:0000313" key="4">
    <source>
        <dbReference type="Proteomes" id="UP000007435"/>
    </source>
</evidence>
<protein>
    <submittedName>
        <fullName evidence="3">YCII-related protein</fullName>
    </submittedName>
</protein>
<proteinExistence type="inferred from homology"/>
<dbReference type="HOGENOM" id="CLU_130902_4_1_10"/>
<sequence>MKTFLLLIREETQTEDTSYEHLQEVIQEHMAWIESLGDHFISGDPLEPGGIIISQNQEIDGPYVETKECVSGYYFLKASSLEEVKGLAMGCPDIKYGARIEIREIMNEG</sequence>
<evidence type="ECO:0000313" key="3">
    <source>
        <dbReference type="EMBL" id="ADQ19196.1"/>
    </source>
</evidence>
<comment type="similarity">
    <text evidence="1">Belongs to the YciI family.</text>
</comment>
<name>E4RZ78_LEAB4</name>
<dbReference type="Gene3D" id="3.30.70.1060">
    <property type="entry name" value="Dimeric alpha+beta barrel"/>
    <property type="match status" value="1"/>
</dbReference>
<dbReference type="InterPro" id="IPR011008">
    <property type="entry name" value="Dimeric_a/b-barrel"/>
</dbReference>
<reference key="1">
    <citation type="submission" date="2010-11" db="EMBL/GenBank/DDBJ databases">
        <title>The complete genome of Leadbetterella byssophila DSM 17132.</title>
        <authorList>
            <consortium name="US DOE Joint Genome Institute (JGI-PGF)"/>
            <person name="Lucas S."/>
            <person name="Copeland A."/>
            <person name="Lapidus A."/>
            <person name="Glavina del Rio T."/>
            <person name="Dalin E."/>
            <person name="Tice H."/>
            <person name="Bruce D."/>
            <person name="Goodwin L."/>
            <person name="Pitluck S."/>
            <person name="Kyrpides N."/>
            <person name="Mavromatis K."/>
            <person name="Ivanova N."/>
            <person name="Teshima H."/>
            <person name="Brettin T."/>
            <person name="Detter J.C."/>
            <person name="Han C."/>
            <person name="Tapia R."/>
            <person name="Land M."/>
            <person name="Hauser L."/>
            <person name="Markowitz V."/>
            <person name="Cheng J.-F."/>
            <person name="Hugenholtz P."/>
            <person name="Woyke T."/>
            <person name="Wu D."/>
            <person name="Tindall B."/>
            <person name="Pomrenke H.G."/>
            <person name="Brambilla E."/>
            <person name="Klenk H.-P."/>
            <person name="Eisen J.A."/>
        </authorList>
    </citation>
    <scope>NUCLEOTIDE SEQUENCE [LARGE SCALE GENOMIC DNA]</scope>
    <source>
        <strain>DSM 17132</strain>
    </source>
</reference>
<reference evidence="3 4" key="2">
    <citation type="journal article" date="2011" name="Stand. Genomic Sci.">
        <title>Complete genome sequence of Leadbetterella byssophila type strain (4M15).</title>
        <authorList>
            <person name="Abt B."/>
            <person name="Teshima H."/>
            <person name="Lucas S."/>
            <person name="Lapidus A."/>
            <person name="Del Rio T.G."/>
            <person name="Nolan M."/>
            <person name="Tice H."/>
            <person name="Cheng J.F."/>
            <person name="Pitluck S."/>
            <person name="Liolios K."/>
            <person name="Pagani I."/>
            <person name="Ivanova N."/>
            <person name="Mavromatis K."/>
            <person name="Pati A."/>
            <person name="Tapia R."/>
            <person name="Han C."/>
            <person name="Goodwin L."/>
            <person name="Chen A."/>
            <person name="Palaniappan K."/>
            <person name="Land M."/>
            <person name="Hauser L."/>
            <person name="Chang Y.J."/>
            <person name="Jeffries C.D."/>
            <person name="Rohde M."/>
            <person name="Goker M."/>
            <person name="Tindall B.J."/>
            <person name="Detter J.C."/>
            <person name="Woyke T."/>
            <person name="Bristow J."/>
            <person name="Eisen J.A."/>
            <person name="Markowitz V."/>
            <person name="Hugenholtz P."/>
            <person name="Klenk H.P."/>
            <person name="Kyrpides N.C."/>
        </authorList>
    </citation>
    <scope>NUCLEOTIDE SEQUENCE [LARGE SCALE GENOMIC DNA]</scope>
    <source>
        <strain evidence="4">DSM 17132 / JCM 16389 / KACC 11308 / NBRC 106382 / 4M15</strain>
    </source>
</reference>
<dbReference type="eggNOG" id="COG3795">
    <property type="taxonomic scope" value="Bacteria"/>
</dbReference>
<accession>E4RZ78</accession>
<dbReference type="InterPro" id="IPR005545">
    <property type="entry name" value="YCII"/>
</dbReference>
<dbReference type="EMBL" id="CP002305">
    <property type="protein sequence ID" value="ADQ19196.1"/>
    <property type="molecule type" value="Genomic_DNA"/>
</dbReference>
<dbReference type="Proteomes" id="UP000007435">
    <property type="component" value="Chromosome"/>
</dbReference>
<evidence type="ECO:0000256" key="1">
    <source>
        <dbReference type="ARBA" id="ARBA00007689"/>
    </source>
</evidence>
<dbReference type="Pfam" id="PF03795">
    <property type="entry name" value="YCII"/>
    <property type="match status" value="1"/>
</dbReference>
<gene>
    <name evidence="3" type="ordered locus">Lbys_3548</name>
</gene>
<dbReference type="AlphaFoldDB" id="E4RZ78"/>